<dbReference type="EMBL" id="JBHLYR010000011">
    <property type="protein sequence ID" value="MFB9990982.1"/>
    <property type="molecule type" value="Genomic_DNA"/>
</dbReference>
<dbReference type="Pfam" id="PF02518">
    <property type="entry name" value="HATPase_c"/>
    <property type="match status" value="1"/>
</dbReference>
<protein>
    <recommendedName>
        <fullName evidence="2">histidine kinase</fullName>
        <ecNumber evidence="2">2.7.13.3</ecNumber>
    </recommendedName>
</protein>
<dbReference type="Gene3D" id="3.30.565.10">
    <property type="entry name" value="Histidine kinase-like ATPase, C-terminal domain"/>
    <property type="match status" value="1"/>
</dbReference>
<dbReference type="SMART" id="SM00387">
    <property type="entry name" value="HATPase_c"/>
    <property type="match status" value="1"/>
</dbReference>
<name>A0ABV6AVE7_9DEIO</name>
<accession>A0ABV6AVE7</accession>
<feature type="chain" id="PRO_5046397815" description="histidine kinase" evidence="5">
    <location>
        <begin position="40"/>
        <end position="396"/>
    </location>
</feature>
<keyword evidence="5" id="KW-0732">Signal</keyword>
<dbReference type="EC" id="2.7.13.3" evidence="2"/>
<dbReference type="PROSITE" id="PS50109">
    <property type="entry name" value="HIS_KIN"/>
    <property type="match status" value="1"/>
</dbReference>
<keyword evidence="8" id="KW-1185">Reference proteome</keyword>
<evidence type="ECO:0000313" key="8">
    <source>
        <dbReference type="Proteomes" id="UP001589733"/>
    </source>
</evidence>
<evidence type="ECO:0000256" key="4">
    <source>
        <dbReference type="ARBA" id="ARBA00022777"/>
    </source>
</evidence>
<dbReference type="InterPro" id="IPR005467">
    <property type="entry name" value="His_kinase_dom"/>
</dbReference>
<dbReference type="SUPFAM" id="SSF47384">
    <property type="entry name" value="Homodimeric domain of signal transducing histidine kinase"/>
    <property type="match status" value="1"/>
</dbReference>
<dbReference type="InterPro" id="IPR036097">
    <property type="entry name" value="HisK_dim/P_sf"/>
</dbReference>
<evidence type="ECO:0000256" key="2">
    <source>
        <dbReference type="ARBA" id="ARBA00012438"/>
    </source>
</evidence>
<dbReference type="InterPro" id="IPR050351">
    <property type="entry name" value="BphY/WalK/GraS-like"/>
</dbReference>
<comment type="catalytic activity">
    <reaction evidence="1">
        <text>ATP + protein L-histidine = ADP + protein N-phospho-L-histidine.</text>
        <dbReference type="EC" id="2.7.13.3"/>
    </reaction>
</comment>
<feature type="signal peptide" evidence="5">
    <location>
        <begin position="1"/>
        <end position="39"/>
    </location>
</feature>
<evidence type="ECO:0000259" key="6">
    <source>
        <dbReference type="PROSITE" id="PS50109"/>
    </source>
</evidence>
<keyword evidence="4" id="KW-0418">Kinase</keyword>
<evidence type="ECO:0000313" key="7">
    <source>
        <dbReference type="EMBL" id="MFB9990982.1"/>
    </source>
</evidence>
<dbReference type="GO" id="GO:0005524">
    <property type="term" value="F:ATP binding"/>
    <property type="evidence" value="ECO:0007669"/>
    <property type="project" value="UniProtKB-KW"/>
</dbReference>
<evidence type="ECO:0000256" key="3">
    <source>
        <dbReference type="ARBA" id="ARBA00022679"/>
    </source>
</evidence>
<dbReference type="InterPro" id="IPR036890">
    <property type="entry name" value="HATPase_C_sf"/>
</dbReference>
<dbReference type="InterPro" id="IPR003594">
    <property type="entry name" value="HATPase_dom"/>
</dbReference>
<dbReference type="CDD" id="cd00075">
    <property type="entry name" value="HATPase"/>
    <property type="match status" value="1"/>
</dbReference>
<comment type="caution">
    <text evidence="7">The sequence shown here is derived from an EMBL/GenBank/DDBJ whole genome shotgun (WGS) entry which is preliminary data.</text>
</comment>
<keyword evidence="7" id="KW-0547">Nucleotide-binding</keyword>
<dbReference type="PRINTS" id="PR00344">
    <property type="entry name" value="BCTRLSENSOR"/>
</dbReference>
<dbReference type="SUPFAM" id="SSF55874">
    <property type="entry name" value="ATPase domain of HSP90 chaperone/DNA topoisomerase II/histidine kinase"/>
    <property type="match status" value="1"/>
</dbReference>
<reference evidence="7 8" key="1">
    <citation type="submission" date="2024-09" db="EMBL/GenBank/DDBJ databases">
        <authorList>
            <person name="Sun Q."/>
            <person name="Mori K."/>
        </authorList>
    </citation>
    <scope>NUCLEOTIDE SEQUENCE [LARGE SCALE GENOMIC DNA]</scope>
    <source>
        <strain evidence="7 8">JCM 13503</strain>
    </source>
</reference>
<dbReference type="Proteomes" id="UP001589733">
    <property type="component" value="Unassembled WGS sequence"/>
</dbReference>
<dbReference type="RefSeq" id="WP_380005467.1">
    <property type="nucleotide sequence ID" value="NZ_JBHLYR010000011.1"/>
</dbReference>
<evidence type="ECO:0000256" key="5">
    <source>
        <dbReference type="SAM" id="SignalP"/>
    </source>
</evidence>
<keyword evidence="3" id="KW-0808">Transferase</keyword>
<dbReference type="InterPro" id="IPR004358">
    <property type="entry name" value="Sig_transdc_His_kin-like_C"/>
</dbReference>
<dbReference type="PANTHER" id="PTHR42878">
    <property type="entry name" value="TWO-COMPONENT HISTIDINE KINASE"/>
    <property type="match status" value="1"/>
</dbReference>
<gene>
    <name evidence="7" type="ORF">ACFFLM_03160</name>
</gene>
<keyword evidence="7" id="KW-0067">ATP-binding</keyword>
<evidence type="ECO:0000256" key="1">
    <source>
        <dbReference type="ARBA" id="ARBA00000085"/>
    </source>
</evidence>
<organism evidence="7 8">
    <name type="scientific">Deinococcus oregonensis</name>
    <dbReference type="NCBI Taxonomy" id="1805970"/>
    <lineage>
        <taxon>Bacteria</taxon>
        <taxon>Thermotogati</taxon>
        <taxon>Deinococcota</taxon>
        <taxon>Deinococci</taxon>
        <taxon>Deinococcales</taxon>
        <taxon>Deinococcaceae</taxon>
        <taxon>Deinococcus</taxon>
    </lineage>
</organism>
<sequence>MMDGSPSMGLNDLTRIRAVLLQQLSVALVPALTPTQVLAALVATCTALPQPPSLEVALLDWKVGEVKDVQTSSGGETFATLHVGQQLSPTSPAIEVAQVGAAQEDSAGPIWLPLPGRPQASGVLGLWSARAADWTEDEQLWWDSVATITGLALDRALDQMALKERTEQLEESNAELRGYTHALSHNLGEPIERVSNFLKLVERRLNGQLDTQTRRLFELGRRETQGLASRVMELRALALVERQAMRVTPVDLNVLLVQVRHILDPLMQGRHIRWQVSDLPKVKGDALLLWQVFVELLAFLLEDTWEQADVQIGLNAEISDGLVVLRLWDNGRGFPQQVEERLFEVFDRSVPRQTEFGRLGLSNVRRVIGRHGGRIRVESQEGQGVTFFVTLPRASN</sequence>
<feature type="domain" description="Histidine kinase" evidence="6">
    <location>
        <begin position="182"/>
        <end position="395"/>
    </location>
</feature>
<proteinExistence type="predicted"/>
<dbReference type="PANTHER" id="PTHR42878:SF15">
    <property type="entry name" value="BACTERIOPHYTOCHROME"/>
    <property type="match status" value="1"/>
</dbReference>